<evidence type="ECO:0000256" key="1">
    <source>
        <dbReference type="SAM" id="SignalP"/>
    </source>
</evidence>
<evidence type="ECO:0000313" key="3">
    <source>
        <dbReference type="Proteomes" id="UP001187192"/>
    </source>
</evidence>
<dbReference type="EMBL" id="BTGU01010242">
    <property type="protein sequence ID" value="GMN72042.1"/>
    <property type="molecule type" value="Genomic_DNA"/>
</dbReference>
<keyword evidence="3" id="KW-1185">Reference proteome</keyword>
<dbReference type="AlphaFoldDB" id="A0AA88EC87"/>
<protein>
    <submittedName>
        <fullName evidence="2">Uncharacterized protein</fullName>
    </submittedName>
</protein>
<proteinExistence type="predicted"/>
<organism evidence="2 3">
    <name type="scientific">Ficus carica</name>
    <name type="common">Common fig</name>
    <dbReference type="NCBI Taxonomy" id="3494"/>
    <lineage>
        <taxon>Eukaryota</taxon>
        <taxon>Viridiplantae</taxon>
        <taxon>Streptophyta</taxon>
        <taxon>Embryophyta</taxon>
        <taxon>Tracheophyta</taxon>
        <taxon>Spermatophyta</taxon>
        <taxon>Magnoliopsida</taxon>
        <taxon>eudicotyledons</taxon>
        <taxon>Gunneridae</taxon>
        <taxon>Pentapetalae</taxon>
        <taxon>rosids</taxon>
        <taxon>fabids</taxon>
        <taxon>Rosales</taxon>
        <taxon>Moraceae</taxon>
        <taxon>Ficeae</taxon>
        <taxon>Ficus</taxon>
    </lineage>
</organism>
<name>A0AA88EC87_FICCA</name>
<keyword evidence="1" id="KW-0732">Signal</keyword>
<accession>A0AA88EC87</accession>
<gene>
    <name evidence="2" type="ORF">TIFTF001_051920</name>
</gene>
<reference evidence="2" key="1">
    <citation type="submission" date="2023-07" db="EMBL/GenBank/DDBJ databases">
        <title>draft genome sequence of fig (Ficus carica).</title>
        <authorList>
            <person name="Takahashi T."/>
            <person name="Nishimura K."/>
        </authorList>
    </citation>
    <scope>NUCLEOTIDE SEQUENCE</scope>
</reference>
<feature type="chain" id="PRO_5041711049" evidence="1">
    <location>
        <begin position="18"/>
        <end position="113"/>
    </location>
</feature>
<feature type="signal peptide" evidence="1">
    <location>
        <begin position="1"/>
        <end position="17"/>
    </location>
</feature>
<evidence type="ECO:0000313" key="2">
    <source>
        <dbReference type="EMBL" id="GMN72042.1"/>
    </source>
</evidence>
<comment type="caution">
    <text evidence="2">The sequence shown here is derived from an EMBL/GenBank/DDBJ whole genome shotgun (WGS) entry which is preliminary data.</text>
</comment>
<sequence>MPVIATIIVSLASRCFAADARLWWMTLGERQMPSRTWAHFRTIAIARFRPVLDEGEGVPPRDPEIYRDMHYTRYLSYVADWHVYPQETMRHYCHRFQEAMLPHIPQEIPSPEL</sequence>
<dbReference type="Proteomes" id="UP001187192">
    <property type="component" value="Unassembled WGS sequence"/>
</dbReference>